<gene>
    <name evidence="2" type="ORF">V1264_009740</name>
</gene>
<evidence type="ECO:0000313" key="3">
    <source>
        <dbReference type="Proteomes" id="UP001374579"/>
    </source>
</evidence>
<dbReference type="AlphaFoldDB" id="A0AAN9AS20"/>
<feature type="region of interest" description="Disordered" evidence="1">
    <location>
        <begin position="75"/>
        <end position="133"/>
    </location>
</feature>
<dbReference type="Proteomes" id="UP001374579">
    <property type="component" value="Unassembled WGS sequence"/>
</dbReference>
<name>A0AAN9AS20_9CAEN</name>
<comment type="caution">
    <text evidence="2">The sequence shown here is derived from an EMBL/GenBank/DDBJ whole genome shotgun (WGS) entry which is preliminary data.</text>
</comment>
<reference evidence="2 3" key="1">
    <citation type="submission" date="2024-02" db="EMBL/GenBank/DDBJ databases">
        <title>Chromosome-scale genome assembly of the rough periwinkle Littorina saxatilis.</title>
        <authorList>
            <person name="De Jode A."/>
            <person name="Faria R."/>
            <person name="Formenti G."/>
            <person name="Sims Y."/>
            <person name="Smith T.P."/>
            <person name="Tracey A."/>
            <person name="Wood J.M.D."/>
            <person name="Zagrodzka Z.B."/>
            <person name="Johannesson K."/>
            <person name="Butlin R.K."/>
            <person name="Leder E.H."/>
        </authorList>
    </citation>
    <scope>NUCLEOTIDE SEQUENCE [LARGE SCALE GENOMIC DNA]</scope>
    <source>
        <strain evidence="2">Snail1</strain>
        <tissue evidence="2">Muscle</tissue>
    </source>
</reference>
<organism evidence="2 3">
    <name type="scientific">Littorina saxatilis</name>
    <dbReference type="NCBI Taxonomy" id="31220"/>
    <lineage>
        <taxon>Eukaryota</taxon>
        <taxon>Metazoa</taxon>
        <taxon>Spiralia</taxon>
        <taxon>Lophotrochozoa</taxon>
        <taxon>Mollusca</taxon>
        <taxon>Gastropoda</taxon>
        <taxon>Caenogastropoda</taxon>
        <taxon>Littorinimorpha</taxon>
        <taxon>Littorinoidea</taxon>
        <taxon>Littorinidae</taxon>
        <taxon>Littorina</taxon>
    </lineage>
</organism>
<protein>
    <submittedName>
        <fullName evidence="2">Uncharacterized protein</fullName>
    </submittedName>
</protein>
<keyword evidence="3" id="KW-1185">Reference proteome</keyword>
<accession>A0AAN9AS20</accession>
<dbReference type="EMBL" id="JBAMIC010000022">
    <property type="protein sequence ID" value="KAK7092143.1"/>
    <property type="molecule type" value="Genomic_DNA"/>
</dbReference>
<evidence type="ECO:0000313" key="2">
    <source>
        <dbReference type="EMBL" id="KAK7092143.1"/>
    </source>
</evidence>
<feature type="compositionally biased region" description="Acidic residues" evidence="1">
    <location>
        <begin position="88"/>
        <end position="109"/>
    </location>
</feature>
<sequence length="133" mass="15004">MTAITRTSPLDLGDLRKTQRRVAALLNAPDFCTCLVRRKRIPAGFCYLCSQLDPRGRGSRSNPYRHLLARGVLKPCPHLPPAPHPTFVDDDDEDEYDDEDDGFDEESLDLDAGNQDGAMFDTKIVREDEDDPR</sequence>
<proteinExistence type="predicted"/>
<evidence type="ECO:0000256" key="1">
    <source>
        <dbReference type="SAM" id="MobiDB-lite"/>
    </source>
</evidence>